<protein>
    <submittedName>
        <fullName evidence="1">DUF1491 family protein</fullName>
    </submittedName>
</protein>
<proteinExistence type="predicted"/>
<comment type="caution">
    <text evidence="1">The sequence shown here is derived from an EMBL/GenBank/DDBJ whole genome shotgun (WGS) entry which is preliminary data.</text>
</comment>
<organism evidence="1 2">
    <name type="scientific">Qipengyuania mesophila</name>
    <dbReference type="NCBI Taxonomy" id="2867246"/>
    <lineage>
        <taxon>Bacteria</taxon>
        <taxon>Pseudomonadati</taxon>
        <taxon>Pseudomonadota</taxon>
        <taxon>Alphaproteobacteria</taxon>
        <taxon>Sphingomonadales</taxon>
        <taxon>Erythrobacteraceae</taxon>
        <taxon>Qipengyuania</taxon>
    </lineage>
</organism>
<dbReference type="RefSeq" id="WP_221602356.1">
    <property type="nucleotide sequence ID" value="NZ_JAIGNU010000001.1"/>
</dbReference>
<reference evidence="1 2" key="1">
    <citation type="submission" date="2021-08" db="EMBL/GenBank/DDBJ databases">
        <title>Comparative Genomics Analysis of the Genus Qipengyuania Reveals Extensive Genetic Diversity and Metabolic Versatility, Including the Description of Fifteen Novel Species.</title>
        <authorList>
            <person name="Liu Y."/>
        </authorList>
    </citation>
    <scope>NUCLEOTIDE SEQUENCE [LARGE SCALE GENOMIC DNA]</scope>
    <source>
        <strain evidence="1 2">YG27</strain>
    </source>
</reference>
<evidence type="ECO:0000313" key="2">
    <source>
        <dbReference type="Proteomes" id="UP000782554"/>
    </source>
</evidence>
<sequence length="111" mass="12398">MDARLPAHLEVSGLIRAVEAAGGFGVVLQKGEKDAGVILILTTHCGKNTRLWERMPSLDGSRAFVCARDQSDGKKEEFDEYLSRRRRSDPDSWLIELDIENAERFVAGVPR</sequence>
<dbReference type="InterPro" id="IPR009964">
    <property type="entry name" value="DUF1491"/>
</dbReference>
<evidence type="ECO:0000313" key="1">
    <source>
        <dbReference type="EMBL" id="MBX7501262.1"/>
    </source>
</evidence>
<name>A0ABS7JUC8_9SPHN</name>
<gene>
    <name evidence="1" type="ORF">K3181_07395</name>
</gene>
<dbReference type="Pfam" id="PF07372">
    <property type="entry name" value="DUF1491"/>
    <property type="match status" value="1"/>
</dbReference>
<dbReference type="Gene3D" id="3.40.1530.20">
    <property type="entry name" value="Protein of unknown function (DUF1491)"/>
    <property type="match status" value="1"/>
</dbReference>
<keyword evidence="2" id="KW-1185">Reference proteome</keyword>
<dbReference type="Proteomes" id="UP000782554">
    <property type="component" value="Unassembled WGS sequence"/>
</dbReference>
<dbReference type="EMBL" id="JAIGNU010000001">
    <property type="protein sequence ID" value="MBX7501262.1"/>
    <property type="molecule type" value="Genomic_DNA"/>
</dbReference>
<accession>A0ABS7JUC8</accession>